<evidence type="ECO:0000256" key="2">
    <source>
        <dbReference type="SAM" id="SignalP"/>
    </source>
</evidence>
<keyword evidence="2" id="KW-0732">Signal</keyword>
<reference evidence="3" key="1">
    <citation type="journal article" date="2012" name="Proc. Natl. Acad. Sci. U.S.A.">
        <title>Antigenic diversity is generated by distinct evolutionary mechanisms in African trypanosome species.</title>
        <authorList>
            <person name="Jackson A.P."/>
            <person name="Berry A."/>
            <person name="Aslett M."/>
            <person name="Allison H.C."/>
            <person name="Burton P."/>
            <person name="Vavrova-Anderson J."/>
            <person name="Brown R."/>
            <person name="Browne H."/>
            <person name="Corton N."/>
            <person name="Hauser H."/>
            <person name="Gamble J."/>
            <person name="Gilderthorp R."/>
            <person name="Marcello L."/>
            <person name="McQuillan J."/>
            <person name="Otto T.D."/>
            <person name="Quail M.A."/>
            <person name="Sanders M.J."/>
            <person name="van Tonder A."/>
            <person name="Ginger M.L."/>
            <person name="Field M.C."/>
            <person name="Barry J.D."/>
            <person name="Hertz-Fowler C."/>
            <person name="Berriman M."/>
        </authorList>
    </citation>
    <scope>NUCLEOTIDE SEQUENCE</scope>
    <source>
        <strain evidence="3">IL3000</strain>
    </source>
</reference>
<sequence length="344" mass="39365">MGVPTIFDGGNLASSILFVLLIVAVNQLRASGAASINSFTVVLVNDHQSLKLRNTPDGEAVHLPPYTVRLSSEWMVINKPAGLQVVDKLDNYESKLLHCRLPIPQDEEAVARQVERYVQLHEPGMATKVWQWLNDAMSSDGCVSGDGEGVLTGVPEWYLFCTLGEIRKVNKTVLSAAYNATSPHNQGKIVRRLFRRVRRQTHGMERSRSFSRWTVRIGEYKKGVSWPRWNVERQLWEINYPTNRPCQGQQEDNVSRGQRSAMYDDSLSNNDERSRRYRQKGDVWETVVRIHCESSAEDKWKLQWSITEIRQTCVHEISLRSPVVCKWNQELKNLHVNPIPCVAI</sequence>
<feature type="signal peptide" evidence="2">
    <location>
        <begin position="1"/>
        <end position="33"/>
    </location>
</feature>
<evidence type="ECO:0000313" key="3">
    <source>
        <dbReference type="EMBL" id="CCC94037.1"/>
    </source>
</evidence>
<evidence type="ECO:0000256" key="1">
    <source>
        <dbReference type="SAM" id="MobiDB-lite"/>
    </source>
</evidence>
<dbReference type="VEuPathDB" id="TriTrypDB:TcIL3000_10_8130"/>
<organism evidence="3">
    <name type="scientific">Trypanosoma congolense (strain IL3000)</name>
    <dbReference type="NCBI Taxonomy" id="1068625"/>
    <lineage>
        <taxon>Eukaryota</taxon>
        <taxon>Discoba</taxon>
        <taxon>Euglenozoa</taxon>
        <taxon>Kinetoplastea</taxon>
        <taxon>Metakinetoplastina</taxon>
        <taxon>Trypanosomatida</taxon>
        <taxon>Trypanosomatidae</taxon>
        <taxon>Trypanosoma</taxon>
        <taxon>Nannomonas</taxon>
    </lineage>
</organism>
<protein>
    <recommendedName>
        <fullName evidence="4">Pseudouridine synthase RsuA/RluA-like domain-containing protein</fullName>
    </recommendedName>
</protein>
<feature type="chain" id="PRO_5003410467" description="Pseudouridine synthase RsuA/RluA-like domain-containing protein" evidence="2">
    <location>
        <begin position="34"/>
        <end position="344"/>
    </location>
</feature>
<evidence type="ECO:0008006" key="4">
    <source>
        <dbReference type="Google" id="ProtNLM"/>
    </source>
</evidence>
<dbReference type="AlphaFoldDB" id="G0UXC0"/>
<feature type="region of interest" description="Disordered" evidence="1">
    <location>
        <begin position="244"/>
        <end position="275"/>
    </location>
</feature>
<feature type="compositionally biased region" description="Polar residues" evidence="1">
    <location>
        <begin position="244"/>
        <end position="258"/>
    </location>
</feature>
<dbReference type="EMBL" id="HE575323">
    <property type="protein sequence ID" value="CCC94037.1"/>
    <property type="molecule type" value="Genomic_DNA"/>
</dbReference>
<gene>
    <name evidence="3" type="ORF">TCIL3000_10_8130</name>
</gene>
<name>G0UXC0_TRYCI</name>
<proteinExistence type="predicted"/>
<accession>G0UXC0</accession>